<evidence type="ECO:0000256" key="1">
    <source>
        <dbReference type="ARBA" id="ARBA00023002"/>
    </source>
</evidence>
<dbReference type="Pfam" id="PF00106">
    <property type="entry name" value="adh_short"/>
    <property type="match status" value="1"/>
</dbReference>
<dbReference type="InterPro" id="IPR002347">
    <property type="entry name" value="SDR_fam"/>
</dbReference>
<sequence length="329" mass="36055">MSLAIIVGSLTVSWFVVPVLLKLTVFKPAKCRSSVRLDGKVVLVTGANTGLGKVTAKDLASRGAVVYIACRDVTKAEAAKRDILSSNSAAQVNLLKLDLGSLRSVRDCADAFKQREEKLDVLVANAGFGSLGFSLTEDGVESHLGVNHLGHFYLTRLLLPCLEKAGTDASKSRIVVVSSVAHKMARGPMIQYEKLQKGEVRRNAYGQSKLANLLFVKYFDSLLAGRNITINGLHPGTVKTEFFRNYFPYRLLNTMLSILCISFYYMLLTEEEGSQTNIWASVSEELEGVSGKYLKGCKISSPSVAAQNVKEAEKLWKWSCEKTGLPHEL</sequence>
<dbReference type="GO" id="GO:0016491">
    <property type="term" value="F:oxidoreductase activity"/>
    <property type="evidence" value="ECO:0007669"/>
    <property type="project" value="UniProtKB-KW"/>
</dbReference>
<comment type="caution">
    <text evidence="3">The sequence shown here is derived from an EMBL/GenBank/DDBJ whole genome shotgun (WGS) entry which is preliminary data.</text>
</comment>
<dbReference type="PANTHER" id="PTHR43157">
    <property type="entry name" value="PHOSPHATIDYLINOSITOL-GLYCAN BIOSYNTHESIS CLASS F PROTEIN-RELATED"/>
    <property type="match status" value="1"/>
</dbReference>
<feature type="transmembrane region" description="Helical" evidence="2">
    <location>
        <begin position="249"/>
        <end position="267"/>
    </location>
</feature>
<keyword evidence="2" id="KW-0812">Transmembrane</keyword>
<evidence type="ECO:0000313" key="3">
    <source>
        <dbReference type="EMBL" id="KAF6033584.1"/>
    </source>
</evidence>
<gene>
    <name evidence="3" type="ORF">EB796_008107</name>
</gene>
<dbReference type="PANTHER" id="PTHR43157:SF31">
    <property type="entry name" value="PHOSPHATIDYLINOSITOL-GLYCAN BIOSYNTHESIS CLASS F PROTEIN"/>
    <property type="match status" value="1"/>
</dbReference>
<dbReference type="InterPro" id="IPR036291">
    <property type="entry name" value="NAD(P)-bd_dom_sf"/>
</dbReference>
<dbReference type="EMBL" id="VXIV02001289">
    <property type="protein sequence ID" value="KAF6033584.1"/>
    <property type="molecule type" value="Genomic_DNA"/>
</dbReference>
<dbReference type="OrthoDB" id="191139at2759"/>
<evidence type="ECO:0000313" key="4">
    <source>
        <dbReference type="Proteomes" id="UP000593567"/>
    </source>
</evidence>
<dbReference type="Proteomes" id="UP000593567">
    <property type="component" value="Unassembled WGS sequence"/>
</dbReference>
<keyword evidence="2" id="KW-0472">Membrane</keyword>
<proteinExistence type="predicted"/>
<protein>
    <submittedName>
        <fullName evidence="3">RDH12</fullName>
    </submittedName>
</protein>
<accession>A0A7J7K6J0</accession>
<dbReference type="CDD" id="cd05327">
    <property type="entry name" value="retinol-DH_like_SDR_c_like"/>
    <property type="match status" value="1"/>
</dbReference>
<feature type="transmembrane region" description="Helical" evidence="2">
    <location>
        <begin position="6"/>
        <end position="26"/>
    </location>
</feature>
<keyword evidence="2" id="KW-1133">Transmembrane helix</keyword>
<reference evidence="3" key="1">
    <citation type="submission" date="2020-06" db="EMBL/GenBank/DDBJ databases">
        <title>Draft genome of Bugula neritina, a colonial animal packing powerful symbionts and potential medicines.</title>
        <authorList>
            <person name="Rayko M."/>
        </authorList>
    </citation>
    <scope>NUCLEOTIDE SEQUENCE [LARGE SCALE GENOMIC DNA]</scope>
    <source>
        <strain evidence="3">Kwan_BN1</strain>
    </source>
</reference>
<dbReference type="SUPFAM" id="SSF51735">
    <property type="entry name" value="NAD(P)-binding Rossmann-fold domains"/>
    <property type="match status" value="1"/>
</dbReference>
<dbReference type="PRINTS" id="PR00081">
    <property type="entry name" value="GDHRDH"/>
</dbReference>
<dbReference type="AlphaFoldDB" id="A0A7J7K6J0"/>
<evidence type="ECO:0000256" key="2">
    <source>
        <dbReference type="SAM" id="Phobius"/>
    </source>
</evidence>
<organism evidence="3 4">
    <name type="scientific">Bugula neritina</name>
    <name type="common">Brown bryozoan</name>
    <name type="synonym">Sertularia neritina</name>
    <dbReference type="NCBI Taxonomy" id="10212"/>
    <lineage>
        <taxon>Eukaryota</taxon>
        <taxon>Metazoa</taxon>
        <taxon>Spiralia</taxon>
        <taxon>Lophotrochozoa</taxon>
        <taxon>Bryozoa</taxon>
        <taxon>Gymnolaemata</taxon>
        <taxon>Cheilostomatida</taxon>
        <taxon>Flustrina</taxon>
        <taxon>Buguloidea</taxon>
        <taxon>Bugulidae</taxon>
        <taxon>Bugula</taxon>
    </lineage>
</organism>
<keyword evidence="4" id="KW-1185">Reference proteome</keyword>
<keyword evidence="1" id="KW-0560">Oxidoreductase</keyword>
<dbReference type="Gene3D" id="3.40.50.720">
    <property type="entry name" value="NAD(P)-binding Rossmann-like Domain"/>
    <property type="match status" value="1"/>
</dbReference>
<name>A0A7J7K6J0_BUGNE</name>